<name>A0A2I0VHA3_9ASPA</name>
<keyword evidence="3" id="KW-1185">Reference proteome</keyword>
<evidence type="ECO:0000313" key="3">
    <source>
        <dbReference type="Proteomes" id="UP000233837"/>
    </source>
</evidence>
<gene>
    <name evidence="2" type="ORF">MA16_Dca024213</name>
</gene>
<keyword evidence="1" id="KW-1133">Transmembrane helix</keyword>
<evidence type="ECO:0000313" key="2">
    <source>
        <dbReference type="EMBL" id="PKU62797.1"/>
    </source>
</evidence>
<protein>
    <submittedName>
        <fullName evidence="2">Uncharacterized protein</fullName>
    </submittedName>
</protein>
<keyword evidence="1" id="KW-0472">Membrane</keyword>
<dbReference type="Proteomes" id="UP000233837">
    <property type="component" value="Unassembled WGS sequence"/>
</dbReference>
<keyword evidence="1" id="KW-0812">Transmembrane</keyword>
<proteinExistence type="predicted"/>
<accession>A0A2I0VHA3</accession>
<sequence>MAIVCKLVEALGNEGVAVACEQVIVFVLVFLRANVKRIIPRDCRSTLGVLVGLPACVARQIRWKAALCSDYKITNK</sequence>
<evidence type="ECO:0000256" key="1">
    <source>
        <dbReference type="SAM" id="Phobius"/>
    </source>
</evidence>
<dbReference type="AlphaFoldDB" id="A0A2I0VHA3"/>
<organism evidence="2 3">
    <name type="scientific">Dendrobium catenatum</name>
    <dbReference type="NCBI Taxonomy" id="906689"/>
    <lineage>
        <taxon>Eukaryota</taxon>
        <taxon>Viridiplantae</taxon>
        <taxon>Streptophyta</taxon>
        <taxon>Embryophyta</taxon>
        <taxon>Tracheophyta</taxon>
        <taxon>Spermatophyta</taxon>
        <taxon>Magnoliopsida</taxon>
        <taxon>Liliopsida</taxon>
        <taxon>Asparagales</taxon>
        <taxon>Orchidaceae</taxon>
        <taxon>Epidendroideae</taxon>
        <taxon>Malaxideae</taxon>
        <taxon>Dendrobiinae</taxon>
        <taxon>Dendrobium</taxon>
    </lineage>
</organism>
<reference evidence="2 3" key="1">
    <citation type="journal article" date="2016" name="Sci. Rep.">
        <title>The Dendrobium catenatum Lindl. genome sequence provides insights into polysaccharide synthase, floral development and adaptive evolution.</title>
        <authorList>
            <person name="Zhang G.Q."/>
            <person name="Xu Q."/>
            <person name="Bian C."/>
            <person name="Tsai W.C."/>
            <person name="Yeh C.M."/>
            <person name="Liu K.W."/>
            <person name="Yoshida K."/>
            <person name="Zhang L.S."/>
            <person name="Chang S.B."/>
            <person name="Chen F."/>
            <person name="Shi Y."/>
            <person name="Su Y.Y."/>
            <person name="Zhang Y.Q."/>
            <person name="Chen L.J."/>
            <person name="Yin Y."/>
            <person name="Lin M."/>
            <person name="Huang H."/>
            <person name="Deng H."/>
            <person name="Wang Z.W."/>
            <person name="Zhu S.L."/>
            <person name="Zhao X."/>
            <person name="Deng C."/>
            <person name="Niu S.C."/>
            <person name="Huang J."/>
            <person name="Wang M."/>
            <person name="Liu G.H."/>
            <person name="Yang H.J."/>
            <person name="Xiao X.J."/>
            <person name="Hsiao Y.Y."/>
            <person name="Wu W.L."/>
            <person name="Chen Y.Y."/>
            <person name="Mitsuda N."/>
            <person name="Ohme-Takagi M."/>
            <person name="Luo Y.B."/>
            <person name="Van de Peer Y."/>
            <person name="Liu Z.J."/>
        </authorList>
    </citation>
    <scope>NUCLEOTIDE SEQUENCE [LARGE SCALE GENOMIC DNA]</scope>
    <source>
        <tissue evidence="2">The whole plant</tissue>
    </source>
</reference>
<feature type="transmembrane region" description="Helical" evidence="1">
    <location>
        <begin position="16"/>
        <end position="35"/>
    </location>
</feature>
<reference evidence="2 3" key="2">
    <citation type="journal article" date="2017" name="Nature">
        <title>The Apostasia genome and the evolution of orchids.</title>
        <authorList>
            <person name="Zhang G.Q."/>
            <person name="Liu K.W."/>
            <person name="Li Z."/>
            <person name="Lohaus R."/>
            <person name="Hsiao Y.Y."/>
            <person name="Niu S.C."/>
            <person name="Wang J.Y."/>
            <person name="Lin Y.C."/>
            <person name="Xu Q."/>
            <person name="Chen L.J."/>
            <person name="Yoshida K."/>
            <person name="Fujiwara S."/>
            <person name="Wang Z.W."/>
            <person name="Zhang Y.Q."/>
            <person name="Mitsuda N."/>
            <person name="Wang M."/>
            <person name="Liu G.H."/>
            <person name="Pecoraro L."/>
            <person name="Huang H.X."/>
            <person name="Xiao X.J."/>
            <person name="Lin M."/>
            <person name="Wu X.Y."/>
            <person name="Wu W.L."/>
            <person name="Chen Y.Y."/>
            <person name="Chang S.B."/>
            <person name="Sakamoto S."/>
            <person name="Ohme-Takagi M."/>
            <person name="Yagi M."/>
            <person name="Zeng S.J."/>
            <person name="Shen C.Y."/>
            <person name="Yeh C.M."/>
            <person name="Luo Y.B."/>
            <person name="Tsai W.C."/>
            <person name="Van de Peer Y."/>
            <person name="Liu Z.J."/>
        </authorList>
    </citation>
    <scope>NUCLEOTIDE SEQUENCE [LARGE SCALE GENOMIC DNA]</scope>
    <source>
        <tissue evidence="2">The whole plant</tissue>
    </source>
</reference>
<dbReference type="EMBL" id="KZ503583">
    <property type="protein sequence ID" value="PKU62797.1"/>
    <property type="molecule type" value="Genomic_DNA"/>
</dbReference>